<evidence type="ECO:0000313" key="3">
    <source>
        <dbReference type="EnsemblPlants" id="cds.evm.model.04.1366"/>
    </source>
</evidence>
<dbReference type="InterPro" id="IPR004873">
    <property type="entry name" value="BURP_dom"/>
</dbReference>
<dbReference type="PROSITE" id="PS51277">
    <property type="entry name" value="BURP"/>
    <property type="match status" value="1"/>
</dbReference>
<evidence type="ECO:0000313" key="4">
    <source>
        <dbReference type="Proteomes" id="UP000596661"/>
    </source>
</evidence>
<feature type="chain" id="PRO_5031571419" description="BURP domain-containing protein" evidence="1">
    <location>
        <begin position="25"/>
        <end position="565"/>
    </location>
</feature>
<keyword evidence="4" id="KW-1185">Reference proteome</keyword>
<dbReference type="PROSITE" id="PS51257">
    <property type="entry name" value="PROKAR_LIPOPROTEIN"/>
    <property type="match status" value="1"/>
</dbReference>
<dbReference type="Pfam" id="PF03181">
    <property type="entry name" value="BURP"/>
    <property type="match status" value="1"/>
</dbReference>
<dbReference type="AlphaFoldDB" id="A0A803PCR9"/>
<protein>
    <recommendedName>
        <fullName evidence="2">BURP domain-containing protein</fullName>
    </recommendedName>
</protein>
<dbReference type="InterPro" id="IPR044816">
    <property type="entry name" value="BURP"/>
</dbReference>
<keyword evidence="1" id="KW-0732">Signal</keyword>
<dbReference type="EnsemblPlants" id="evm.model.04.1366">
    <property type="protein sequence ID" value="cds.evm.model.04.1366"/>
    <property type="gene ID" value="evm.TU.04.1366"/>
</dbReference>
<dbReference type="EMBL" id="UZAU01000387">
    <property type="status" value="NOT_ANNOTATED_CDS"/>
    <property type="molecule type" value="Genomic_DNA"/>
</dbReference>
<sequence length="565" mass="64063">MASRYERGMLSFCLILMFMSCTSGVRNIQQGDQSYISGYAPRASEKREEVSDDVINNHDGYISGYGSKEIEKEKEVSNDFINNHQGYISGYGPGAREAEVSDDLVNNHQGYIAGYGPKTSEIEQKEHGDAVINQHYTRYHGKDKEKIEGPCTTTYKNIEETNDHLYITAYGKVEQKNELPYMTQYGNAKQTNEKPYITSYGKFEQKNELPYMTQYGNAKQMNEKPYIKHIHAVSSSNNVGDKHIGHGNDIQQSSIDSDRAKAFKQGFFTPDDLSAKKVMAVNFPIQEHSRFLPKEVADSIPFSLSQLPNLLQLFSIIDGSSQARDMEETIKDCRIKPIESEIKSCATSLESMVEFVHSILGSEVNFNLLSTTHPTMSTALTQNYTILEVPKEVLAPKVVVCHPVPYPYAIFLCHHFGTETKVFQASLGGKNGNNVEAVAICHMDTSHWDPTFILFQLLRVKPESLRLARSWYPKVSRLLSSLFYREMVEHMEEGEINEKQTIFREQLATLTAQMKENLERTQAVERENVSFKKENAALKVQPQSLTASMATLDNSQRRSKFQLIQ</sequence>
<accession>A0A803PCR9</accession>
<reference evidence="3" key="1">
    <citation type="submission" date="2018-11" db="EMBL/GenBank/DDBJ databases">
        <authorList>
            <person name="Grassa J C."/>
        </authorList>
    </citation>
    <scope>NUCLEOTIDE SEQUENCE [LARGE SCALE GENOMIC DNA]</scope>
</reference>
<reference evidence="3" key="2">
    <citation type="submission" date="2021-03" db="UniProtKB">
        <authorList>
            <consortium name="EnsemblPlants"/>
        </authorList>
    </citation>
    <scope>IDENTIFICATION</scope>
</reference>
<organism evidence="3 4">
    <name type="scientific">Cannabis sativa</name>
    <name type="common">Hemp</name>
    <name type="synonym">Marijuana</name>
    <dbReference type="NCBI Taxonomy" id="3483"/>
    <lineage>
        <taxon>Eukaryota</taxon>
        <taxon>Viridiplantae</taxon>
        <taxon>Streptophyta</taxon>
        <taxon>Embryophyta</taxon>
        <taxon>Tracheophyta</taxon>
        <taxon>Spermatophyta</taxon>
        <taxon>Magnoliopsida</taxon>
        <taxon>eudicotyledons</taxon>
        <taxon>Gunneridae</taxon>
        <taxon>Pentapetalae</taxon>
        <taxon>rosids</taxon>
        <taxon>fabids</taxon>
        <taxon>Rosales</taxon>
        <taxon>Cannabaceae</taxon>
        <taxon>Cannabis</taxon>
    </lineage>
</organism>
<dbReference type="SMART" id="SM01045">
    <property type="entry name" value="BURP"/>
    <property type="match status" value="1"/>
</dbReference>
<feature type="domain" description="BURP" evidence="2">
    <location>
        <begin position="267"/>
        <end position="482"/>
    </location>
</feature>
<dbReference type="Proteomes" id="UP000596661">
    <property type="component" value="Chromosome 4"/>
</dbReference>
<dbReference type="PANTHER" id="PTHR31236:SF59">
    <property type="entry name" value="BURP DOMAIN PROTEIN"/>
    <property type="match status" value="1"/>
</dbReference>
<dbReference type="PANTHER" id="PTHR31236">
    <property type="entry name" value="BURP DOMAIN PROTEIN USPL1-LIKE"/>
    <property type="match status" value="1"/>
</dbReference>
<name>A0A803PCR9_CANSA</name>
<evidence type="ECO:0000256" key="1">
    <source>
        <dbReference type="SAM" id="SignalP"/>
    </source>
</evidence>
<proteinExistence type="predicted"/>
<feature type="signal peptide" evidence="1">
    <location>
        <begin position="1"/>
        <end position="24"/>
    </location>
</feature>
<evidence type="ECO:0000259" key="2">
    <source>
        <dbReference type="PROSITE" id="PS51277"/>
    </source>
</evidence>
<dbReference type="Gramene" id="evm.model.04.1366">
    <property type="protein sequence ID" value="cds.evm.model.04.1366"/>
    <property type="gene ID" value="evm.TU.04.1366"/>
</dbReference>